<dbReference type="PATRIC" id="fig|1420583.3.peg.3934"/>
<dbReference type="RefSeq" id="WP_066608637.1">
    <property type="nucleotide sequence ID" value="NZ_KQ130436.1"/>
</dbReference>
<dbReference type="STRING" id="1420583.V473_20625"/>
<dbReference type="SUPFAM" id="SSF82171">
    <property type="entry name" value="DPP6 N-terminal domain-like"/>
    <property type="match status" value="1"/>
</dbReference>
<name>A0A0J7XQR9_9SPHN</name>
<comment type="caution">
    <text evidence="3">The sequence shown here is derived from an EMBL/GenBank/DDBJ whole genome shotgun (WGS) entry which is preliminary data.</text>
</comment>
<dbReference type="PROSITE" id="PS50912">
    <property type="entry name" value="EAR"/>
    <property type="match status" value="2"/>
</dbReference>
<keyword evidence="4" id="KW-1185">Reference proteome</keyword>
<dbReference type="Proteomes" id="UP000052232">
    <property type="component" value="Unassembled WGS sequence"/>
</dbReference>
<gene>
    <name evidence="3" type="ORF">V473_20625</name>
</gene>
<dbReference type="AlphaFoldDB" id="A0A0J7XQR9"/>
<dbReference type="Pfam" id="PF03736">
    <property type="entry name" value="EPTP"/>
    <property type="match status" value="2"/>
</dbReference>
<keyword evidence="2" id="KW-0677">Repeat</keyword>
<evidence type="ECO:0000256" key="1">
    <source>
        <dbReference type="ARBA" id="ARBA00022729"/>
    </source>
</evidence>
<evidence type="ECO:0000313" key="3">
    <source>
        <dbReference type="EMBL" id="KMS53413.1"/>
    </source>
</evidence>
<keyword evidence="1" id="KW-0732">Signal</keyword>
<sequence>MQQDSDFLSPGAKILTVHQRLATSGARCAHIFMIGTTVNLVVPQLARDIPGQAPHMNAGDSDVEAILYRWNEGQFIEHSRLPCPGGEDALCFQNDEGTYLAFANLRTGSGPYQPNTNSLIYREVDGAWRLDEAVPSFAAKQWHHFSLDGREFLALAQGLTIPHLSPEGHGRSVLFERIDGKWEEFQVLGGRWGYNWCDFVVDGHYFLAYADHVSPSIIYRWDGSRFVPYQSFGEQTGRAFLHFRRDGADWLAFAAIGGVSTLYRWNGELFVAHQSLGGAGGREFELIDSEHGLFLVRICFIEGTPADPKTDLKSQLFKWVDGTFELVEEFPSFGGTDSSYFQADGKDFLAVSDSLTPDVRYRQDMVIYALSLDRA</sequence>
<accession>A0A0J7XQR9</accession>
<dbReference type="InterPro" id="IPR009039">
    <property type="entry name" value="EAR"/>
</dbReference>
<reference evidence="3 4" key="1">
    <citation type="journal article" date="2015" name="G3 (Bethesda)">
        <title>Insights into Ongoing Evolution of the Hexachlorocyclohexane Catabolic Pathway from Comparative Genomics of Ten Sphingomonadaceae Strains.</title>
        <authorList>
            <person name="Pearce S.L."/>
            <person name="Oakeshott J.G."/>
            <person name="Pandey G."/>
        </authorList>
    </citation>
    <scope>NUCLEOTIDE SEQUENCE [LARGE SCALE GENOMIC DNA]</scope>
    <source>
        <strain evidence="3 4">LL01</strain>
    </source>
</reference>
<evidence type="ECO:0008006" key="5">
    <source>
        <dbReference type="Google" id="ProtNLM"/>
    </source>
</evidence>
<dbReference type="PANTHER" id="PTHR15261:SF4">
    <property type="entry name" value="THROMBOSPONDIN-TYPE LAMININ G DOMAIN AND EAR REPEAT-CONTAINING PROTEIN"/>
    <property type="match status" value="1"/>
</dbReference>
<dbReference type="GO" id="GO:0007165">
    <property type="term" value="P:signal transduction"/>
    <property type="evidence" value="ECO:0007669"/>
    <property type="project" value="TreeGrafter"/>
</dbReference>
<dbReference type="PANTHER" id="PTHR15261">
    <property type="entry name" value="THROMBOSPONDIN-TYPE LAMININ G DOMAIN AND EAR REPEAT-CONTAINING"/>
    <property type="match status" value="1"/>
</dbReference>
<dbReference type="EMBL" id="JACT01000005">
    <property type="protein sequence ID" value="KMS53413.1"/>
    <property type="molecule type" value="Genomic_DNA"/>
</dbReference>
<evidence type="ECO:0000313" key="4">
    <source>
        <dbReference type="Proteomes" id="UP000052232"/>
    </source>
</evidence>
<dbReference type="InterPro" id="IPR005492">
    <property type="entry name" value="EPTP"/>
</dbReference>
<protein>
    <recommendedName>
        <fullName evidence="5">EPTP domain-containing protein</fullName>
    </recommendedName>
</protein>
<organism evidence="3 4">
    <name type="scientific">Sphingobium cupriresistens LL01</name>
    <dbReference type="NCBI Taxonomy" id="1420583"/>
    <lineage>
        <taxon>Bacteria</taxon>
        <taxon>Pseudomonadati</taxon>
        <taxon>Pseudomonadota</taxon>
        <taxon>Alphaproteobacteria</taxon>
        <taxon>Sphingomonadales</taxon>
        <taxon>Sphingomonadaceae</taxon>
        <taxon>Sphingobium</taxon>
    </lineage>
</organism>
<proteinExistence type="predicted"/>
<evidence type="ECO:0000256" key="2">
    <source>
        <dbReference type="ARBA" id="ARBA00022737"/>
    </source>
</evidence>